<dbReference type="PANTHER" id="PTHR48079">
    <property type="entry name" value="PROTEIN YEEZ"/>
    <property type="match status" value="1"/>
</dbReference>
<dbReference type="EMBL" id="JAAVJC010000264">
    <property type="protein sequence ID" value="NJQ17236.1"/>
    <property type="molecule type" value="Genomic_DNA"/>
</dbReference>
<dbReference type="InterPro" id="IPR001509">
    <property type="entry name" value="Epimerase_deHydtase"/>
</dbReference>
<sequence length="325" mass="34208">MTADGTILLTGATGFVGSATRRALAERGARLRLLVHRRPVPQGAAGAGVTVVRGDVTDPASLREVCAGVGTVLHLASYIGEDARRSAAVNAAGTRALVAQARRAGVRRFVLLSTAAVYGLGPHRGATESELRPEPVSVTSRSRLAAEEAVLAAGGVVLRPHFVYGEGDRWFVPGVAALLRRSPVWPAGGRARLSVVSVADLATVVADLATGPWQDGGGEVFHVCEPEPVRLREVGERVGGALGIAVPRWGLPLWLVRRLARATPADAQRLARVATDHWYDSSRIWQRVGHGPRYAFRERFAADAAWYRAGAAGGAEPSAAVGPGR</sequence>
<evidence type="ECO:0000313" key="3">
    <source>
        <dbReference type="Proteomes" id="UP000727056"/>
    </source>
</evidence>
<dbReference type="RefSeq" id="WP_168089916.1">
    <property type="nucleotide sequence ID" value="NZ_BHZH01000539.1"/>
</dbReference>
<dbReference type="Gene3D" id="3.40.50.720">
    <property type="entry name" value="NAD(P)-binding Rossmann-like Domain"/>
    <property type="match status" value="1"/>
</dbReference>
<keyword evidence="3" id="KW-1185">Reference proteome</keyword>
<dbReference type="Pfam" id="PF01370">
    <property type="entry name" value="Epimerase"/>
    <property type="match status" value="1"/>
</dbReference>
<evidence type="ECO:0000259" key="1">
    <source>
        <dbReference type="Pfam" id="PF01370"/>
    </source>
</evidence>
<feature type="domain" description="NAD-dependent epimerase/dehydratase" evidence="1">
    <location>
        <begin position="7"/>
        <end position="223"/>
    </location>
</feature>
<dbReference type="PANTHER" id="PTHR48079:SF6">
    <property type="entry name" value="NAD(P)-BINDING DOMAIN-CONTAINING PROTEIN-RELATED"/>
    <property type="match status" value="1"/>
</dbReference>
<dbReference type="InterPro" id="IPR051783">
    <property type="entry name" value="NAD(P)-dependent_oxidoreduct"/>
</dbReference>
<name>A0ABX1CDR3_9ACTN</name>
<organism evidence="2 3">
    <name type="scientific">Streptomyces bohaiensis</name>
    <dbReference type="NCBI Taxonomy" id="1431344"/>
    <lineage>
        <taxon>Bacteria</taxon>
        <taxon>Bacillati</taxon>
        <taxon>Actinomycetota</taxon>
        <taxon>Actinomycetes</taxon>
        <taxon>Kitasatosporales</taxon>
        <taxon>Streptomycetaceae</taxon>
        <taxon>Streptomyces</taxon>
    </lineage>
</organism>
<proteinExistence type="predicted"/>
<dbReference type="InterPro" id="IPR036291">
    <property type="entry name" value="NAD(P)-bd_dom_sf"/>
</dbReference>
<evidence type="ECO:0000313" key="2">
    <source>
        <dbReference type="EMBL" id="NJQ17236.1"/>
    </source>
</evidence>
<protein>
    <submittedName>
        <fullName evidence="2">NAD-dependent epimerase/dehydratase family protein</fullName>
    </submittedName>
</protein>
<dbReference type="Proteomes" id="UP000727056">
    <property type="component" value="Unassembled WGS sequence"/>
</dbReference>
<comment type="caution">
    <text evidence="2">The sequence shown here is derived from an EMBL/GenBank/DDBJ whole genome shotgun (WGS) entry which is preliminary data.</text>
</comment>
<dbReference type="SUPFAM" id="SSF51735">
    <property type="entry name" value="NAD(P)-binding Rossmann-fold domains"/>
    <property type="match status" value="1"/>
</dbReference>
<gene>
    <name evidence="2" type="ORF">HCN52_20400</name>
</gene>
<accession>A0ABX1CDR3</accession>
<reference evidence="2 3" key="1">
    <citation type="submission" date="2020-03" db="EMBL/GenBank/DDBJ databases">
        <title>Draft genome of Streptomyces sp. ventii, isolated from the Axial Seamount in the Pacific Ocean, and resequencing of the two type strains Streptomyces lonarensis strain NCL 716 and Streptomyces bohaiensis strain 11A07.</title>
        <authorList>
            <person name="Loughran R.M."/>
            <person name="Pfannmuller K.M."/>
            <person name="Wasson B.J."/>
            <person name="Deadmond M.C."/>
            <person name="Paddock B.E."/>
            <person name="Koyack M.J."/>
            <person name="Gallegos D.A."/>
            <person name="Mitchell E.A."/>
            <person name="Ushijima B."/>
            <person name="Saw J.H."/>
            <person name="Mcphail K.L."/>
            <person name="Videau P."/>
        </authorList>
    </citation>
    <scope>NUCLEOTIDE SEQUENCE [LARGE SCALE GENOMIC DNA]</scope>
    <source>
        <strain evidence="2 3">11A07</strain>
    </source>
</reference>